<dbReference type="Pfam" id="PF00665">
    <property type="entry name" value="rve"/>
    <property type="match status" value="1"/>
</dbReference>
<protein>
    <submittedName>
        <fullName evidence="3">IS30 family transposase</fullName>
    </submittedName>
</protein>
<dbReference type="GO" id="GO:0003676">
    <property type="term" value="F:nucleic acid binding"/>
    <property type="evidence" value="ECO:0007669"/>
    <property type="project" value="InterPro"/>
</dbReference>
<dbReference type="InterPro" id="IPR012337">
    <property type="entry name" value="RNaseH-like_sf"/>
</dbReference>
<dbReference type="GO" id="GO:0005829">
    <property type="term" value="C:cytosol"/>
    <property type="evidence" value="ECO:0007669"/>
    <property type="project" value="TreeGrafter"/>
</dbReference>
<reference evidence="3" key="2">
    <citation type="journal article" date="2021" name="PeerJ">
        <title>Extensive microbial diversity within the chicken gut microbiome revealed by metagenomics and culture.</title>
        <authorList>
            <person name="Gilroy R."/>
            <person name="Ravi A."/>
            <person name="Getino M."/>
            <person name="Pursley I."/>
            <person name="Horton D.L."/>
            <person name="Alikhan N.F."/>
            <person name="Baker D."/>
            <person name="Gharbi K."/>
            <person name="Hall N."/>
            <person name="Watson M."/>
            <person name="Adriaenssens E.M."/>
            <person name="Foster-Nyarko E."/>
            <person name="Jarju S."/>
            <person name="Secka A."/>
            <person name="Antonio M."/>
            <person name="Oren A."/>
            <person name="Chaudhuri R.R."/>
            <person name="La Ragione R."/>
            <person name="Hildebrand F."/>
            <person name="Pallen M.J."/>
        </authorList>
    </citation>
    <scope>NUCLEOTIDE SEQUENCE</scope>
    <source>
        <strain evidence="3">13361</strain>
    </source>
</reference>
<evidence type="ECO:0000256" key="1">
    <source>
        <dbReference type="ARBA" id="ARBA00023172"/>
    </source>
</evidence>
<reference evidence="3" key="1">
    <citation type="submission" date="2020-10" db="EMBL/GenBank/DDBJ databases">
        <authorList>
            <person name="Gilroy R."/>
        </authorList>
    </citation>
    <scope>NUCLEOTIDE SEQUENCE</scope>
    <source>
        <strain evidence="3">13361</strain>
    </source>
</reference>
<dbReference type="InterPro" id="IPR001584">
    <property type="entry name" value="Integrase_cat-core"/>
</dbReference>
<dbReference type="GO" id="GO:0015074">
    <property type="term" value="P:DNA integration"/>
    <property type="evidence" value="ECO:0007669"/>
    <property type="project" value="InterPro"/>
</dbReference>
<dbReference type="Gene3D" id="3.30.420.10">
    <property type="entry name" value="Ribonuclease H-like superfamily/Ribonuclease H"/>
    <property type="match status" value="1"/>
</dbReference>
<dbReference type="InterPro" id="IPR036397">
    <property type="entry name" value="RNaseH_sf"/>
</dbReference>
<comment type="caution">
    <text evidence="3">The sequence shown here is derived from an EMBL/GenBank/DDBJ whole genome shotgun (WGS) entry which is preliminary data.</text>
</comment>
<dbReference type="EMBL" id="DVFK01000048">
    <property type="protein sequence ID" value="HIQ67526.1"/>
    <property type="molecule type" value="Genomic_DNA"/>
</dbReference>
<accession>A0A9D0Z1F5</accession>
<dbReference type="SUPFAM" id="SSF53098">
    <property type="entry name" value="Ribonuclease H-like"/>
    <property type="match status" value="1"/>
</dbReference>
<dbReference type="PANTHER" id="PTHR10948:SF23">
    <property type="entry name" value="TRANSPOSASE INSI FOR INSERTION SEQUENCE ELEMENT IS30A-RELATED"/>
    <property type="match status" value="1"/>
</dbReference>
<evidence type="ECO:0000313" key="4">
    <source>
        <dbReference type="Proteomes" id="UP000886796"/>
    </source>
</evidence>
<evidence type="ECO:0000313" key="3">
    <source>
        <dbReference type="EMBL" id="HIQ67526.1"/>
    </source>
</evidence>
<dbReference type="PROSITE" id="PS50994">
    <property type="entry name" value="INTEGRASE"/>
    <property type="match status" value="1"/>
</dbReference>
<dbReference type="NCBIfam" id="NF033563">
    <property type="entry name" value="transpos_IS30"/>
    <property type="match status" value="1"/>
</dbReference>
<dbReference type="PANTHER" id="PTHR10948">
    <property type="entry name" value="TRANSPOSASE"/>
    <property type="match status" value="1"/>
</dbReference>
<dbReference type="GO" id="GO:0004803">
    <property type="term" value="F:transposase activity"/>
    <property type="evidence" value="ECO:0007669"/>
    <property type="project" value="TreeGrafter"/>
</dbReference>
<dbReference type="AlphaFoldDB" id="A0A9D0Z1F5"/>
<evidence type="ECO:0000259" key="2">
    <source>
        <dbReference type="PROSITE" id="PS50994"/>
    </source>
</evidence>
<dbReference type="Pfam" id="PF13936">
    <property type="entry name" value="HTH_38"/>
    <property type="match status" value="1"/>
</dbReference>
<dbReference type="InterPro" id="IPR053392">
    <property type="entry name" value="Transposase_IS30-like"/>
</dbReference>
<keyword evidence="1" id="KW-0233">DNA recombination</keyword>
<name>A0A9D0Z1F5_9FIRM</name>
<dbReference type="InterPro" id="IPR025246">
    <property type="entry name" value="IS30-like_HTH"/>
</dbReference>
<dbReference type="Proteomes" id="UP000886796">
    <property type="component" value="Unassembled WGS sequence"/>
</dbReference>
<dbReference type="GO" id="GO:0032196">
    <property type="term" value="P:transposition"/>
    <property type="evidence" value="ECO:0007669"/>
    <property type="project" value="TreeGrafter"/>
</dbReference>
<gene>
    <name evidence="3" type="ORF">IAB74_03325</name>
</gene>
<feature type="domain" description="Integrase catalytic" evidence="2">
    <location>
        <begin position="163"/>
        <end position="322"/>
    </location>
</feature>
<organism evidence="3 4">
    <name type="scientific">Candidatus Faecousia excrementigallinarum</name>
    <dbReference type="NCBI Taxonomy" id="2840806"/>
    <lineage>
        <taxon>Bacteria</taxon>
        <taxon>Bacillati</taxon>
        <taxon>Bacillota</taxon>
        <taxon>Clostridia</taxon>
        <taxon>Eubacteriales</taxon>
        <taxon>Oscillospiraceae</taxon>
        <taxon>Faecousia</taxon>
    </lineage>
</organism>
<dbReference type="InterPro" id="IPR051917">
    <property type="entry name" value="Transposase-Integrase"/>
</dbReference>
<sequence length="326" mass="38774">MSYTHFTLKEREYLQKLFLENKSIREIALTLGRSPSSVSREIRRNGSKPKKTDNRPYRYHPWRAECLAIQRRRTNTRRALKKDTPEWNYIVSKLEKSWPPEAICARWHKDFPERKPLHFSTIYRYITNKEFPSITPKTHLRRRGKRLFPRKSNYNSVQPDRIIPEWPEEIRNRIRIGDWEGDTVYGGIGKGLLVTLVDRKSRYTRIGLLMKRAADATRDVVEKLLEGLPVKSISFDNGSEFSEFRQLEEHLHTLVYFAEPHKPWQRGTNENTNDMIRFFYPKGFDFRTVTEADIASVEALLNNRPRKCLDWKTPFEVFWEKSVALD</sequence>
<proteinExistence type="predicted"/>
<dbReference type="GO" id="GO:0006310">
    <property type="term" value="P:DNA recombination"/>
    <property type="evidence" value="ECO:0007669"/>
    <property type="project" value="UniProtKB-KW"/>
</dbReference>